<dbReference type="VEuPathDB" id="FungiDB:C5L36_0A08550"/>
<dbReference type="Proteomes" id="UP000029867">
    <property type="component" value="Unassembled WGS sequence"/>
</dbReference>
<feature type="repeat" description="WD" evidence="5">
    <location>
        <begin position="252"/>
        <end position="285"/>
    </location>
</feature>
<dbReference type="InterPro" id="IPR020472">
    <property type="entry name" value="WD40_PAC1"/>
</dbReference>
<dbReference type="PANTHER" id="PTHR46202">
    <property type="entry name" value="DNA EXCISION REPAIR PROTEIN ERCC-8"/>
    <property type="match status" value="1"/>
</dbReference>
<proteinExistence type="predicted"/>
<dbReference type="InterPro" id="IPR015943">
    <property type="entry name" value="WD40/YVTN_repeat-like_dom_sf"/>
</dbReference>
<evidence type="ECO:0000256" key="1">
    <source>
        <dbReference type="ARBA" id="ARBA00022574"/>
    </source>
</evidence>
<accession>A0A099NYG9</accession>
<dbReference type="GO" id="GO:0043161">
    <property type="term" value="P:proteasome-mediated ubiquitin-dependent protein catabolic process"/>
    <property type="evidence" value="ECO:0007669"/>
    <property type="project" value="TreeGrafter"/>
</dbReference>
<dbReference type="SUPFAM" id="SSF50978">
    <property type="entry name" value="WD40 repeat-like"/>
    <property type="match status" value="1"/>
</dbReference>
<dbReference type="GO" id="GO:0000209">
    <property type="term" value="P:protein polyubiquitination"/>
    <property type="evidence" value="ECO:0007669"/>
    <property type="project" value="TreeGrafter"/>
</dbReference>
<reference evidence="7" key="1">
    <citation type="journal article" date="2014" name="Microb. Cell Fact.">
        <title>Exploiting Issatchenkia orientalis SD108 for succinic acid production.</title>
        <authorList>
            <person name="Xiao H."/>
            <person name="Shao Z."/>
            <person name="Jiang Y."/>
            <person name="Dole S."/>
            <person name="Zhao H."/>
        </authorList>
    </citation>
    <scope>NUCLEOTIDE SEQUENCE [LARGE SCALE GENOMIC DNA]</scope>
    <source>
        <strain evidence="7">SD108</strain>
    </source>
</reference>
<keyword evidence="3" id="KW-0227">DNA damage</keyword>
<dbReference type="PANTHER" id="PTHR46202:SF1">
    <property type="entry name" value="DNA EXCISION REPAIR PROTEIN ERCC-8"/>
    <property type="match status" value="1"/>
</dbReference>
<dbReference type="SMART" id="SM00320">
    <property type="entry name" value="WD40"/>
    <property type="match status" value="6"/>
</dbReference>
<dbReference type="GO" id="GO:0006283">
    <property type="term" value="P:transcription-coupled nucleotide-excision repair"/>
    <property type="evidence" value="ECO:0007669"/>
    <property type="project" value="InterPro"/>
</dbReference>
<dbReference type="GO" id="GO:0031464">
    <property type="term" value="C:Cul4A-RING E3 ubiquitin ligase complex"/>
    <property type="evidence" value="ECO:0007669"/>
    <property type="project" value="TreeGrafter"/>
</dbReference>
<comment type="caution">
    <text evidence="6">The sequence shown here is derived from an EMBL/GenBank/DDBJ whole genome shotgun (WGS) entry which is preliminary data.</text>
</comment>
<dbReference type="InterPro" id="IPR001680">
    <property type="entry name" value="WD40_rpt"/>
</dbReference>
<dbReference type="PRINTS" id="PR00320">
    <property type="entry name" value="GPROTEINBRPT"/>
</dbReference>
<dbReference type="InterPro" id="IPR036322">
    <property type="entry name" value="WD40_repeat_dom_sf"/>
</dbReference>
<dbReference type="InterPro" id="IPR042238">
    <property type="entry name" value="Rad28/ERCC8/Ckn1/ATCSA-1"/>
</dbReference>
<feature type="repeat" description="WD" evidence="5">
    <location>
        <begin position="45"/>
        <end position="87"/>
    </location>
</feature>
<gene>
    <name evidence="6" type="ORF">JL09_g3915</name>
</gene>
<dbReference type="HOGENOM" id="CLU_032951_2_1_1"/>
<name>A0A099NYG9_PICKU</name>
<evidence type="ECO:0000256" key="2">
    <source>
        <dbReference type="ARBA" id="ARBA00022737"/>
    </source>
</evidence>
<keyword evidence="4" id="KW-0234">DNA repair</keyword>
<dbReference type="EMBL" id="JQFK01000048">
    <property type="protein sequence ID" value="KGK36937.1"/>
    <property type="molecule type" value="Genomic_DNA"/>
</dbReference>
<dbReference type="Pfam" id="PF00400">
    <property type="entry name" value="WD40"/>
    <property type="match status" value="3"/>
</dbReference>
<keyword evidence="1 5" id="KW-0853">WD repeat</keyword>
<evidence type="ECO:0000313" key="7">
    <source>
        <dbReference type="Proteomes" id="UP000029867"/>
    </source>
</evidence>
<evidence type="ECO:0000313" key="6">
    <source>
        <dbReference type="EMBL" id="KGK36937.1"/>
    </source>
</evidence>
<dbReference type="PROSITE" id="PS50294">
    <property type="entry name" value="WD_REPEATS_REGION"/>
    <property type="match status" value="2"/>
</dbReference>
<dbReference type="InterPro" id="IPR019775">
    <property type="entry name" value="WD40_repeat_CS"/>
</dbReference>
<protein>
    <submittedName>
        <fullName evidence="6">Uncharacterized protein</fullName>
    </submittedName>
</protein>
<evidence type="ECO:0000256" key="5">
    <source>
        <dbReference type="PROSITE-ProRule" id="PRU00221"/>
    </source>
</evidence>
<organism evidence="6 7">
    <name type="scientific">Pichia kudriavzevii</name>
    <name type="common">Yeast</name>
    <name type="synonym">Issatchenkia orientalis</name>
    <dbReference type="NCBI Taxonomy" id="4909"/>
    <lineage>
        <taxon>Eukaryota</taxon>
        <taxon>Fungi</taxon>
        <taxon>Dikarya</taxon>
        <taxon>Ascomycota</taxon>
        <taxon>Saccharomycotina</taxon>
        <taxon>Pichiomycetes</taxon>
        <taxon>Pichiales</taxon>
        <taxon>Pichiaceae</taxon>
        <taxon>Pichia</taxon>
    </lineage>
</organism>
<keyword evidence="2" id="KW-0677">Repeat</keyword>
<dbReference type="AlphaFoldDB" id="A0A099NYG9"/>
<sequence>MLYPGLVDIYTGGEFPIAALQIYNETKYASLGNLDYRGDLGTFPHKAHSASVNTLSLDPIYNNFLVSGSSDSSIKLWDLQKTEVHNIDGESYLKYEPVVTLPRKSVHDYGVTKVKWWPDNGMVLSSSYDFKVNVIDAELMSVAHTFKLNARVIDFDFSPKGDSTMVAACLDDGIGVKLLDLRTVADVQKLGEEEGARMFTAAWSPINSNICVGGGVDGSCYGWDIRSSEKHLFELDSNLTSSKSHAGSRLKGKAHHGRVNSMIFNSEGTELITLGHDNKIKVWDLCTHSKPFNKLLNFGPLIRNKVNQRIDMCLSPALETEISFLWVPSDTGEVLVYRAEDGSLVARLNRSGRANLQTRSFSIACSGGNQTRYYSGCKDGTISVWGYETKQEPDVTYFDNGVDLVIEDS</sequence>
<dbReference type="PROSITE" id="PS50082">
    <property type="entry name" value="WD_REPEATS_2"/>
    <property type="match status" value="2"/>
</dbReference>
<dbReference type="eggNOG" id="KOG4283">
    <property type="taxonomic scope" value="Eukaryota"/>
</dbReference>
<evidence type="ECO:0000256" key="3">
    <source>
        <dbReference type="ARBA" id="ARBA00022763"/>
    </source>
</evidence>
<evidence type="ECO:0000256" key="4">
    <source>
        <dbReference type="ARBA" id="ARBA00023204"/>
    </source>
</evidence>
<dbReference type="Gene3D" id="2.130.10.10">
    <property type="entry name" value="YVTN repeat-like/Quinoprotein amine dehydrogenase"/>
    <property type="match status" value="1"/>
</dbReference>
<dbReference type="GO" id="GO:0000109">
    <property type="term" value="C:nucleotide-excision repair complex"/>
    <property type="evidence" value="ECO:0007669"/>
    <property type="project" value="TreeGrafter"/>
</dbReference>
<dbReference type="PROSITE" id="PS00678">
    <property type="entry name" value="WD_REPEATS_1"/>
    <property type="match status" value="2"/>
</dbReference>